<gene>
    <name evidence="1" type="ORF">CMUS01_11940</name>
</gene>
<evidence type="ECO:0000313" key="1">
    <source>
        <dbReference type="EMBL" id="KAF6818362.1"/>
    </source>
</evidence>
<protein>
    <submittedName>
        <fullName evidence="1">Endoribonuclease L-PSP</fullName>
    </submittedName>
</protein>
<accession>A0A8H6JSM5</accession>
<dbReference type="SUPFAM" id="SSF55298">
    <property type="entry name" value="YjgF-like"/>
    <property type="match status" value="1"/>
</dbReference>
<dbReference type="Proteomes" id="UP000639643">
    <property type="component" value="Unassembled WGS sequence"/>
</dbReference>
<proteinExistence type="predicted"/>
<keyword evidence="2" id="KW-1185">Reference proteome</keyword>
<dbReference type="AlphaFoldDB" id="A0A8H6JSM5"/>
<sequence length="86" mass="9766">MRGIHPVNNTLALDGIERIRRAYANTIQLAELAGTDRYSAARLVVYTADMYGYRPLCNQVQVELWGDDANSYPPRTIIEVQRLNGR</sequence>
<dbReference type="OrthoDB" id="309640at2759"/>
<evidence type="ECO:0000313" key="2">
    <source>
        <dbReference type="Proteomes" id="UP000639643"/>
    </source>
</evidence>
<comment type="caution">
    <text evidence="1">The sequence shown here is derived from an EMBL/GenBank/DDBJ whole genome shotgun (WGS) entry which is preliminary data.</text>
</comment>
<reference evidence="1" key="1">
    <citation type="journal article" date="2020" name="Phytopathology">
        <title>Genome Sequence Resources of Colletotrichum truncatum, C. plurivorum, C. musicola, and C. sojae: Four Species Pathogenic to Soybean (Glycine max).</title>
        <authorList>
            <person name="Rogerio F."/>
            <person name="Boufleur T.R."/>
            <person name="Ciampi-Guillardi M."/>
            <person name="Sukno S.A."/>
            <person name="Thon M.R."/>
            <person name="Massola Junior N.S."/>
            <person name="Baroncelli R."/>
        </authorList>
    </citation>
    <scope>NUCLEOTIDE SEQUENCE</scope>
    <source>
        <strain evidence="1">LFN0074</strain>
    </source>
</reference>
<organism evidence="1 2">
    <name type="scientific">Colletotrichum musicola</name>
    <dbReference type="NCBI Taxonomy" id="2175873"/>
    <lineage>
        <taxon>Eukaryota</taxon>
        <taxon>Fungi</taxon>
        <taxon>Dikarya</taxon>
        <taxon>Ascomycota</taxon>
        <taxon>Pezizomycotina</taxon>
        <taxon>Sordariomycetes</taxon>
        <taxon>Hypocreomycetidae</taxon>
        <taxon>Glomerellales</taxon>
        <taxon>Glomerellaceae</taxon>
        <taxon>Colletotrichum</taxon>
        <taxon>Colletotrichum orchidearum species complex</taxon>
    </lineage>
</organism>
<dbReference type="Gene3D" id="3.30.1330.40">
    <property type="entry name" value="RutC-like"/>
    <property type="match status" value="1"/>
</dbReference>
<name>A0A8H6JSM5_9PEZI</name>
<dbReference type="InterPro" id="IPR035959">
    <property type="entry name" value="RutC-like_sf"/>
</dbReference>
<dbReference type="EMBL" id="WIGM01000637">
    <property type="protein sequence ID" value="KAF6818362.1"/>
    <property type="molecule type" value="Genomic_DNA"/>
</dbReference>